<evidence type="ECO:0000313" key="2">
    <source>
        <dbReference type="EMBL" id="MDC2953333.1"/>
    </source>
</evidence>
<evidence type="ECO:0008006" key="4">
    <source>
        <dbReference type="Google" id="ProtNLM"/>
    </source>
</evidence>
<evidence type="ECO:0000313" key="3">
    <source>
        <dbReference type="Proteomes" id="UP001221328"/>
    </source>
</evidence>
<dbReference type="Proteomes" id="UP001221328">
    <property type="component" value="Unassembled WGS sequence"/>
</dbReference>
<feature type="signal peptide" evidence="1">
    <location>
        <begin position="1"/>
        <end position="32"/>
    </location>
</feature>
<name>A0ABT5FLG4_9ACTN</name>
<keyword evidence="3" id="KW-1185">Reference proteome</keyword>
<evidence type="ECO:0000256" key="1">
    <source>
        <dbReference type="SAM" id="SignalP"/>
    </source>
</evidence>
<sequence length="189" mass="19663">MGVLRRNWRRPRGRRVAAATGLALLTFGGVVACDPAGLSSASVAYTTDQTATAELKRQHVNVQWLSCTANYGNNNKNSTAGSAMPSASETTVADVDCQGQTKDGKEITVTGKVTRAVDGACVRGDLTAKVGGKTWFHVSGLGNCTSTPSPILNNPGSGSGNQPGPTVTVTVTRTIWCKGDPKCWPVQGK</sequence>
<dbReference type="RefSeq" id="WP_272173927.1">
    <property type="nucleotide sequence ID" value="NZ_JAQOSK010000001.1"/>
</dbReference>
<accession>A0ABT5FLG4</accession>
<dbReference type="EMBL" id="JAQOSK010000001">
    <property type="protein sequence ID" value="MDC2953333.1"/>
    <property type="molecule type" value="Genomic_DNA"/>
</dbReference>
<keyword evidence="1" id="KW-0732">Signal</keyword>
<comment type="caution">
    <text evidence="2">The sequence shown here is derived from an EMBL/GenBank/DDBJ whole genome shotgun (WGS) entry which is preliminary data.</text>
</comment>
<gene>
    <name evidence="2" type="ORF">PO587_02565</name>
</gene>
<protein>
    <recommendedName>
        <fullName evidence="4">Lipoprotein</fullName>
    </recommendedName>
</protein>
<proteinExistence type="predicted"/>
<organism evidence="2 3">
    <name type="scientific">Streptomyces gilvifuscus</name>
    <dbReference type="NCBI Taxonomy" id="1550617"/>
    <lineage>
        <taxon>Bacteria</taxon>
        <taxon>Bacillati</taxon>
        <taxon>Actinomycetota</taxon>
        <taxon>Actinomycetes</taxon>
        <taxon>Kitasatosporales</taxon>
        <taxon>Streptomycetaceae</taxon>
        <taxon>Streptomyces</taxon>
    </lineage>
</organism>
<feature type="chain" id="PRO_5045604074" description="Lipoprotein" evidence="1">
    <location>
        <begin position="33"/>
        <end position="189"/>
    </location>
</feature>
<dbReference type="PROSITE" id="PS51257">
    <property type="entry name" value="PROKAR_LIPOPROTEIN"/>
    <property type="match status" value="1"/>
</dbReference>
<reference evidence="2 3" key="1">
    <citation type="journal article" date="2015" name="Int. J. Syst. Evol. Microbiol.">
        <title>Streptomyces gilvifuscus sp. nov., an actinomycete that produces antibacterial compounds isolated from soil.</title>
        <authorList>
            <person name="Nguyen T.M."/>
            <person name="Kim J."/>
        </authorList>
    </citation>
    <scope>NUCLEOTIDE SEQUENCE [LARGE SCALE GENOMIC DNA]</scope>
    <source>
        <strain evidence="2 3">T113</strain>
    </source>
</reference>